<protein>
    <submittedName>
        <fullName evidence="1">Uncharacterized protein</fullName>
    </submittedName>
</protein>
<comment type="caution">
    <text evidence="1">The sequence shown here is derived from an EMBL/GenBank/DDBJ whole genome shotgun (WGS) entry which is preliminary data.</text>
</comment>
<name>A0A835UA77_VANPL</name>
<gene>
    <name evidence="1" type="ORF">HPP92_024746</name>
</gene>
<keyword evidence="2" id="KW-1185">Reference proteome</keyword>
<evidence type="ECO:0000313" key="2">
    <source>
        <dbReference type="Proteomes" id="UP000636800"/>
    </source>
</evidence>
<organism evidence="1 2">
    <name type="scientific">Vanilla planifolia</name>
    <name type="common">Vanilla</name>
    <dbReference type="NCBI Taxonomy" id="51239"/>
    <lineage>
        <taxon>Eukaryota</taxon>
        <taxon>Viridiplantae</taxon>
        <taxon>Streptophyta</taxon>
        <taxon>Embryophyta</taxon>
        <taxon>Tracheophyta</taxon>
        <taxon>Spermatophyta</taxon>
        <taxon>Magnoliopsida</taxon>
        <taxon>Liliopsida</taxon>
        <taxon>Asparagales</taxon>
        <taxon>Orchidaceae</taxon>
        <taxon>Vanilloideae</taxon>
        <taxon>Vanilleae</taxon>
        <taxon>Vanilla</taxon>
    </lineage>
</organism>
<dbReference type="EMBL" id="JADCNL010000013">
    <property type="protein sequence ID" value="KAG0455454.1"/>
    <property type="molecule type" value="Genomic_DNA"/>
</dbReference>
<sequence>MKDRYMKKIWEMYKKAESRGLLLDHEGGRPLARPPPLGAYPYLRGAPLCHPVLALFAASDDIVLDNLA</sequence>
<evidence type="ECO:0000313" key="1">
    <source>
        <dbReference type="EMBL" id="KAG0455454.1"/>
    </source>
</evidence>
<reference evidence="1 2" key="1">
    <citation type="journal article" date="2020" name="Nat. Food">
        <title>A phased Vanilla planifolia genome enables genetic improvement of flavour and production.</title>
        <authorList>
            <person name="Hasing T."/>
            <person name="Tang H."/>
            <person name="Brym M."/>
            <person name="Khazi F."/>
            <person name="Huang T."/>
            <person name="Chambers A.H."/>
        </authorList>
    </citation>
    <scope>NUCLEOTIDE SEQUENCE [LARGE SCALE GENOMIC DNA]</scope>
    <source>
        <tissue evidence="1">Leaf</tissue>
    </source>
</reference>
<dbReference type="AlphaFoldDB" id="A0A835UA77"/>
<accession>A0A835UA77</accession>
<dbReference type="Proteomes" id="UP000636800">
    <property type="component" value="Chromosome 13"/>
</dbReference>
<proteinExistence type="predicted"/>